<dbReference type="InterPro" id="IPR027789">
    <property type="entry name" value="Syndecan/Neurexin_dom"/>
</dbReference>
<protein>
    <submittedName>
        <fullName evidence="22">Neurexin 3 isoform X19</fullName>
    </submittedName>
</protein>
<dbReference type="GO" id="GO:0042734">
    <property type="term" value="C:presynaptic membrane"/>
    <property type="evidence" value="ECO:0007669"/>
    <property type="project" value="UniProtKB-SubCell"/>
</dbReference>
<evidence type="ECO:0000259" key="19">
    <source>
        <dbReference type="PROSITE" id="PS50025"/>
    </source>
</evidence>
<evidence type="ECO:0000256" key="13">
    <source>
        <dbReference type="ARBA" id="ARBA00023157"/>
    </source>
</evidence>
<feature type="compositionally biased region" description="Polar residues" evidence="17">
    <location>
        <begin position="1361"/>
        <end position="1376"/>
    </location>
</feature>
<keyword evidence="10 18" id="KW-1133">Transmembrane helix</keyword>
<feature type="region of interest" description="Disordered" evidence="17">
    <location>
        <begin position="1461"/>
        <end position="1492"/>
    </location>
</feature>
<dbReference type="CDD" id="cd00054">
    <property type="entry name" value="EGF_CA"/>
    <property type="match status" value="2"/>
</dbReference>
<evidence type="ECO:0000256" key="1">
    <source>
        <dbReference type="ARBA" id="ARBA00010241"/>
    </source>
</evidence>
<keyword evidence="6" id="KW-0677">Repeat</keyword>
<dbReference type="CDD" id="cd00110">
    <property type="entry name" value="LamG"/>
    <property type="match status" value="6"/>
</dbReference>
<dbReference type="RefSeq" id="XP_019501786.1">
    <property type="nucleotide sequence ID" value="XM_019646241.1"/>
</dbReference>
<dbReference type="GeneID" id="109384688"/>
<dbReference type="FunFam" id="2.60.120.200:FF:000001">
    <property type="entry name" value="neurexin-1 isoform X1"/>
    <property type="match status" value="1"/>
</dbReference>
<dbReference type="Pfam" id="PF02210">
    <property type="entry name" value="Laminin_G_2"/>
    <property type="match status" value="6"/>
</dbReference>
<dbReference type="PROSITE" id="PS50025">
    <property type="entry name" value="LAM_G_DOMAIN"/>
    <property type="match status" value="6"/>
</dbReference>
<evidence type="ECO:0000256" key="9">
    <source>
        <dbReference type="ARBA" id="ARBA00022974"/>
    </source>
</evidence>
<dbReference type="FunFam" id="2.60.120.200:FF:000003">
    <property type="entry name" value="neurexin-1 isoform X1"/>
    <property type="match status" value="1"/>
</dbReference>
<keyword evidence="7" id="KW-0106">Calcium</keyword>
<evidence type="ECO:0000256" key="2">
    <source>
        <dbReference type="ARBA" id="ARBA00022536"/>
    </source>
</evidence>
<comment type="subcellular location">
    <subcellularLocation>
        <location evidence="15">Presynaptic cell membrane</location>
        <topology evidence="15">Single-pass type I membrane protein</topology>
    </subcellularLocation>
</comment>
<evidence type="ECO:0000256" key="16">
    <source>
        <dbReference type="PROSITE-ProRule" id="PRU00076"/>
    </source>
</evidence>
<dbReference type="PROSITE" id="PS00010">
    <property type="entry name" value="ASX_HYDROXYL"/>
    <property type="match status" value="1"/>
</dbReference>
<evidence type="ECO:0000256" key="10">
    <source>
        <dbReference type="ARBA" id="ARBA00022989"/>
    </source>
</evidence>
<dbReference type="OrthoDB" id="5989513at2759"/>
<evidence type="ECO:0000256" key="11">
    <source>
        <dbReference type="ARBA" id="ARBA00023018"/>
    </source>
</evidence>
<feature type="domain" description="Laminin G" evidence="19">
    <location>
        <begin position="262"/>
        <end position="459"/>
    </location>
</feature>
<evidence type="ECO:0000256" key="5">
    <source>
        <dbReference type="ARBA" id="ARBA00022729"/>
    </source>
</evidence>
<dbReference type="SMART" id="SM00294">
    <property type="entry name" value="4.1m"/>
    <property type="match status" value="1"/>
</dbReference>
<evidence type="ECO:0000256" key="17">
    <source>
        <dbReference type="SAM" id="MobiDB-lite"/>
    </source>
</evidence>
<dbReference type="Pfam" id="PF01034">
    <property type="entry name" value="Syndecan"/>
    <property type="match status" value="1"/>
</dbReference>
<feature type="domain" description="EGF-like" evidence="20">
    <location>
        <begin position="662"/>
        <end position="699"/>
    </location>
</feature>
<dbReference type="PANTHER" id="PTHR15036:SF57">
    <property type="entry name" value="NEUREXIN-3"/>
    <property type="match status" value="1"/>
</dbReference>
<name>A0A8B7RL27_HIPAR</name>
<evidence type="ECO:0000259" key="20">
    <source>
        <dbReference type="PROSITE" id="PS50026"/>
    </source>
</evidence>
<evidence type="ECO:0000256" key="3">
    <source>
        <dbReference type="ARBA" id="ARBA00022692"/>
    </source>
</evidence>
<dbReference type="GO" id="GO:0007155">
    <property type="term" value="P:cell adhesion"/>
    <property type="evidence" value="ECO:0007669"/>
    <property type="project" value="UniProtKB-KW"/>
</dbReference>
<dbReference type="FunFam" id="2.60.120.200:FF:000004">
    <property type="entry name" value="neurexin-1 isoform X1"/>
    <property type="match status" value="1"/>
</dbReference>
<dbReference type="PROSITE" id="PS50026">
    <property type="entry name" value="EGF_3"/>
    <property type="match status" value="3"/>
</dbReference>
<dbReference type="GO" id="GO:0046872">
    <property type="term" value="F:metal ion binding"/>
    <property type="evidence" value="ECO:0007669"/>
    <property type="project" value="UniProtKB-KW"/>
</dbReference>
<keyword evidence="14" id="KW-0357">Heparan sulfate</keyword>
<feature type="domain" description="Laminin G" evidence="19">
    <location>
        <begin position="466"/>
        <end position="658"/>
    </location>
</feature>
<feature type="region of interest" description="Disordered" evidence="17">
    <location>
        <begin position="1352"/>
        <end position="1376"/>
    </location>
</feature>
<dbReference type="Proteomes" id="UP000694851">
    <property type="component" value="Unplaced"/>
</dbReference>
<comment type="caution">
    <text evidence="16">Lacks conserved residue(s) required for the propagation of feature annotation.</text>
</comment>
<dbReference type="InterPro" id="IPR000742">
    <property type="entry name" value="EGF"/>
</dbReference>
<dbReference type="Gene3D" id="2.60.120.200">
    <property type="match status" value="6"/>
</dbReference>
<evidence type="ECO:0000256" key="6">
    <source>
        <dbReference type="ARBA" id="ARBA00022737"/>
    </source>
</evidence>
<dbReference type="SUPFAM" id="SSF49899">
    <property type="entry name" value="Concanavalin A-like lectins/glucanases"/>
    <property type="match status" value="6"/>
</dbReference>
<dbReference type="SMART" id="SM00282">
    <property type="entry name" value="LamG"/>
    <property type="match status" value="6"/>
</dbReference>
<dbReference type="InterPro" id="IPR013320">
    <property type="entry name" value="ConA-like_dom_sf"/>
</dbReference>
<evidence type="ECO:0000256" key="8">
    <source>
        <dbReference type="ARBA" id="ARBA00022889"/>
    </source>
</evidence>
<feature type="domain" description="EGF-like" evidence="20">
    <location>
        <begin position="1077"/>
        <end position="1114"/>
    </location>
</feature>
<dbReference type="FunFam" id="2.10.25.10:FF:000029">
    <property type="entry name" value="neurexin-1 isoform X1"/>
    <property type="match status" value="1"/>
</dbReference>
<feature type="domain" description="Laminin G" evidence="19">
    <location>
        <begin position="704"/>
        <end position="876"/>
    </location>
</feature>
<evidence type="ECO:0000256" key="18">
    <source>
        <dbReference type="SAM" id="Phobius"/>
    </source>
</evidence>
<evidence type="ECO:0000256" key="7">
    <source>
        <dbReference type="ARBA" id="ARBA00022837"/>
    </source>
</evidence>
<keyword evidence="5" id="KW-0732">Signal</keyword>
<dbReference type="FunFam" id="2.60.120.200:FF:000007">
    <property type="entry name" value="neurexin-1 isoform X1"/>
    <property type="match status" value="1"/>
</dbReference>
<dbReference type="FunFam" id="2.10.25.10:FF:000015">
    <property type="entry name" value="neurexin-1 isoform X1"/>
    <property type="match status" value="1"/>
</dbReference>
<proteinExistence type="inferred from homology"/>
<evidence type="ECO:0000313" key="22">
    <source>
        <dbReference type="RefSeq" id="XP_019501786.1"/>
    </source>
</evidence>
<keyword evidence="3 18" id="KW-0812">Transmembrane</keyword>
<sequence length="1492" mass="164648">MSFPVHSVFFTLKVSVLLGSLLGLCLGLEFMGLPNQWARYLRWDASTRSDLSFQFKTNVSTGLLLYLDDGGVCDFLCLSLVDGRMQLRLSMDCAETTVLSNKQVDDSSWHFLMVSRDRLRTVLVLDGEGQSGELQPQRPYMDVVSDLFLGGVPADIRPSALTLEGVQAMPGFKGFILDLKYGNSEPRLLGSQGVQLDAEGACGERPCENGGICFLLDGHPTCDCSTTGYGGKLCSEDVSQGPGLSHLMMSEQGRSKAREENVATFRGSEYLCYDLSQNPIQSSSDEITLSFKTWQRNGLILHTGKSADYVNLALKDGAVSLVINLGSGAFEAIVEPVNGKFNDNAWHDVKVTRNLRQHSGIGHAMVNKLHCLVTISVDGILTTTGYTQEDYTMLGSDDFFYVGGSPSTADLPGSPVSNNFMGCLKEVVYKNNDIRLELSRLARIGDTKMKIYGEVVFKCENVATLDPINFETPEAYISLPKWNTKRMGSISFDFRTTEPNGLILFTHGKPQERKDARSQKNTKVDFFAVELLDGNLYLLLDMGSGTIKVKATQKKANDGEWYHVDIQRDGRSGTISVNSRRTPFTASGESEILDLEGDMYLGGLPENRAGLILPTELWTAMLNYGYVGCIRDLFIDGRSKNIRQLAEMQNAAGVKSSCSRMSAKQCDSYPCKNNAVCKDGWNRFICDCTGTGYWGRTCEREASILSYDGSMYMKVIMPMVMHTEAEDVSFRFMSQRAYGLLVATTSRDSADTLRLELDGGRVKLMVNLDCIRINCNSSKGPETLYAGQKLNDNEWHTVRVVRRGKSLKLTVDDDVAEGTMVGDHTRLEFHNIETGIMTEKRYISVVPSSFIGHLQSLMFNGLLYIDLCKNGDIDYCELKARFGLRNIIADPVTFKTKSSYLSLATLQAYTSMHLFFQFKTTSADGFILFNSGDGNDFIAVELVKGYIHYVFDLGNGPNVIKGNSDRPLNDNQWHNVVITRDNSNTHSLKVDTKVVTQVINGAKNLDLKGDLYMAGLAQGMYSNLPKLVASRDGFQGCLASVDLNGRLPDLINDALHRSGQIERGCEVALTKADLQGPSTTCQEDSCANQGVCMQQWEGFTCDCSMTSYSGNQCNDPGATYIFGKSGGLILYTWPANDRPSTRSDRLAVGFSTTVKDGILVRIDSAPGLGDFLQLHIEQGKIGVVFNIGTVDISIKEERTPVNDGKYHVVRFTRNGGNATLQVDNWPVNEHYPTGNTDNERFQMVKQKIPFKYNRPVEEWLQEKGRQLTIFNTQAQIAIGGKDKGRLFQGQLSGLYYDGLKVLNMAAENNPNIKINGSVRLVGEVPSILGTTQTTAMPPEMSTTVMETTTTMATTTTRKNRSTASIQPTSDDLVSSAECSSDDEDFVECEPSTANPTEPGVRRVPGASEVIRESSSTTGMVVGIVAAAALCILILLYAMYKYRNRDEGSYQVDETRNYISNSAQSNGTLLKEKQQSSKSGHKKQKNKDKEYYV</sequence>
<organism evidence="21 22">
    <name type="scientific">Hipposideros armiger</name>
    <name type="common">Great Himalayan leaf-nosed bat</name>
    <dbReference type="NCBI Taxonomy" id="186990"/>
    <lineage>
        <taxon>Eukaryota</taxon>
        <taxon>Metazoa</taxon>
        <taxon>Chordata</taxon>
        <taxon>Craniata</taxon>
        <taxon>Vertebrata</taxon>
        <taxon>Euteleostomi</taxon>
        <taxon>Mammalia</taxon>
        <taxon>Eutheria</taxon>
        <taxon>Laurasiatheria</taxon>
        <taxon>Chiroptera</taxon>
        <taxon>Yinpterochiroptera</taxon>
        <taxon>Rhinolophoidea</taxon>
        <taxon>Hipposideridae</taxon>
        <taxon>Hipposideros</taxon>
    </lineage>
</organism>
<keyword evidence="9" id="KW-0325">Glycoprotein</keyword>
<gene>
    <name evidence="22" type="primary">NRXN3</name>
</gene>
<feature type="domain" description="Laminin G" evidence="19">
    <location>
        <begin position="1118"/>
        <end position="1318"/>
    </location>
</feature>
<feature type="domain" description="Laminin G" evidence="19">
    <location>
        <begin position="890"/>
        <end position="1065"/>
    </location>
</feature>
<dbReference type="Gene3D" id="2.10.25.10">
    <property type="entry name" value="Laminin"/>
    <property type="match status" value="3"/>
</dbReference>
<evidence type="ECO:0000256" key="15">
    <source>
        <dbReference type="ARBA" id="ARBA00035005"/>
    </source>
</evidence>
<keyword evidence="13" id="KW-1015">Disulfide bond</keyword>
<keyword evidence="21" id="KW-1185">Reference proteome</keyword>
<keyword evidence="11" id="KW-0770">Synapse</keyword>
<reference evidence="22" key="1">
    <citation type="submission" date="2025-08" db="UniProtKB">
        <authorList>
            <consortium name="RefSeq"/>
        </authorList>
    </citation>
    <scope>IDENTIFICATION</scope>
    <source>
        <tissue evidence="22">Muscle</tissue>
    </source>
</reference>
<keyword evidence="2 16" id="KW-0245">EGF-like domain</keyword>
<dbReference type="InterPro" id="IPR000152">
    <property type="entry name" value="EGF-type_Asp/Asn_hydroxyl_site"/>
</dbReference>
<comment type="similarity">
    <text evidence="1">Belongs to the neurexin family.</text>
</comment>
<keyword evidence="12 18" id="KW-0472">Membrane</keyword>
<dbReference type="SMART" id="SM00181">
    <property type="entry name" value="EGF"/>
    <property type="match status" value="3"/>
</dbReference>
<evidence type="ECO:0000313" key="21">
    <source>
        <dbReference type="Proteomes" id="UP000694851"/>
    </source>
</evidence>
<dbReference type="InterPro" id="IPR001791">
    <property type="entry name" value="Laminin_G"/>
</dbReference>
<feature type="domain" description="EGF-like" evidence="20">
    <location>
        <begin position="198"/>
        <end position="235"/>
    </location>
</feature>
<accession>A0A8B7RL27</accession>
<dbReference type="InterPro" id="IPR003585">
    <property type="entry name" value="Neurexin-like"/>
</dbReference>
<keyword evidence="4" id="KW-0479">Metal-binding</keyword>
<keyword evidence="8" id="KW-0130">Cell adhesion</keyword>
<feature type="region of interest" description="Disordered" evidence="17">
    <location>
        <begin position="1386"/>
        <end position="1405"/>
    </location>
</feature>
<evidence type="ECO:0000256" key="4">
    <source>
        <dbReference type="ARBA" id="ARBA00022723"/>
    </source>
</evidence>
<feature type="domain" description="Laminin G" evidence="19">
    <location>
        <begin position="27"/>
        <end position="202"/>
    </location>
</feature>
<dbReference type="CTD" id="9369"/>
<feature type="transmembrane region" description="Helical" evidence="18">
    <location>
        <begin position="1419"/>
        <end position="1439"/>
    </location>
</feature>
<dbReference type="FunFam" id="2.60.120.200:FF:000005">
    <property type="entry name" value="neurexin-1 isoform X1"/>
    <property type="match status" value="1"/>
</dbReference>
<dbReference type="PANTHER" id="PTHR15036">
    <property type="entry name" value="PIKACHURIN-LIKE PROTEIN"/>
    <property type="match status" value="1"/>
</dbReference>
<keyword evidence="9" id="KW-0654">Proteoglycan</keyword>
<evidence type="ECO:0000256" key="12">
    <source>
        <dbReference type="ARBA" id="ARBA00023136"/>
    </source>
</evidence>
<evidence type="ECO:0000256" key="14">
    <source>
        <dbReference type="ARBA" id="ARBA00023207"/>
    </source>
</evidence>
<dbReference type="InterPro" id="IPR050372">
    <property type="entry name" value="Neurexin-related_CASP"/>
</dbReference>